<reference evidence="1 2" key="1">
    <citation type="submission" date="2018-01" db="EMBL/GenBank/DDBJ databases">
        <title>Lactibacter flavus gen. nov., sp. nov., a novel bacterium of the family Propionibacteriaceae isolated from raw milk and dairy products.</title>
        <authorList>
            <person name="Wenning M."/>
            <person name="Breitenwieser F."/>
            <person name="Huptas C."/>
            <person name="von Neubeck M."/>
            <person name="Busse H.-J."/>
            <person name="Scherer S."/>
        </authorList>
    </citation>
    <scope>NUCLEOTIDE SEQUENCE [LARGE SCALE GENOMIC DNA]</scope>
    <source>
        <strain evidence="1 2">VG341</strain>
    </source>
</reference>
<proteinExistence type="predicted"/>
<dbReference type="Proteomes" id="UP000290624">
    <property type="component" value="Unassembled WGS sequence"/>
</dbReference>
<accession>A0A4Q2EK78</accession>
<dbReference type="SUPFAM" id="SSF109854">
    <property type="entry name" value="DinB/YfiT-like putative metalloenzymes"/>
    <property type="match status" value="1"/>
</dbReference>
<dbReference type="EMBL" id="PPCV01000002">
    <property type="protein sequence ID" value="RXW32884.1"/>
    <property type="molecule type" value="Genomic_DNA"/>
</dbReference>
<dbReference type="AlphaFoldDB" id="A0A4Q2EK78"/>
<dbReference type="Pfam" id="PF04978">
    <property type="entry name" value="MST"/>
    <property type="match status" value="1"/>
</dbReference>
<dbReference type="InterPro" id="IPR034660">
    <property type="entry name" value="DinB/YfiT-like"/>
</dbReference>
<dbReference type="Gene3D" id="1.20.120.450">
    <property type="entry name" value="dinb family like domain"/>
    <property type="match status" value="1"/>
</dbReference>
<sequence length="193" mass="21152">MEQPVWEPPLDGDEAQHVFGALDRLRYTFRWKADGLDADALAFRLPSSALSLGGLLKHLAACEAFKSAWDLDGMPPDAPFDQPGHAHQWALDSAADDSPAALYALYDGCVVRARERCAAAYGAAGLGRETAMGSRWGARVSMRRLMMDLVEEYGRHTGHADVLREAIDGRAGEDPPQDWPGPPAWQAWPLTLR</sequence>
<dbReference type="RefSeq" id="WP_129457763.1">
    <property type="nucleotide sequence ID" value="NZ_PPCV01000002.1"/>
</dbReference>
<dbReference type="InterPro" id="IPR007061">
    <property type="entry name" value="MST-like"/>
</dbReference>
<dbReference type="OrthoDB" id="4548523at2"/>
<evidence type="ECO:0000313" key="1">
    <source>
        <dbReference type="EMBL" id="RXW32884.1"/>
    </source>
</evidence>
<protein>
    <submittedName>
        <fullName evidence="1">Mini-circle protein</fullName>
    </submittedName>
</protein>
<name>A0A4Q2EK78_9ACTN</name>
<evidence type="ECO:0000313" key="2">
    <source>
        <dbReference type="Proteomes" id="UP000290624"/>
    </source>
</evidence>
<keyword evidence="2" id="KW-1185">Reference proteome</keyword>
<gene>
    <name evidence="1" type="ORF">C1706_03090</name>
</gene>
<comment type="caution">
    <text evidence="1">The sequence shown here is derived from an EMBL/GenBank/DDBJ whole genome shotgun (WGS) entry which is preliminary data.</text>
</comment>
<organism evidence="1 2">
    <name type="scientific">Propioniciclava flava</name>
    <dbReference type="NCBI Taxonomy" id="2072026"/>
    <lineage>
        <taxon>Bacteria</taxon>
        <taxon>Bacillati</taxon>
        <taxon>Actinomycetota</taxon>
        <taxon>Actinomycetes</taxon>
        <taxon>Propionibacteriales</taxon>
        <taxon>Propionibacteriaceae</taxon>
        <taxon>Propioniciclava</taxon>
    </lineage>
</organism>